<gene>
    <name evidence="2" type="ORF">IV02_09360</name>
</gene>
<dbReference type="Proteomes" id="UP000028643">
    <property type="component" value="Unassembled WGS sequence"/>
</dbReference>
<evidence type="ECO:0008006" key="4">
    <source>
        <dbReference type="Google" id="ProtNLM"/>
    </source>
</evidence>
<organism evidence="2 3">
    <name type="scientific">Pseudomonas syringae</name>
    <dbReference type="NCBI Taxonomy" id="317"/>
    <lineage>
        <taxon>Bacteria</taxon>
        <taxon>Pseudomonadati</taxon>
        <taxon>Pseudomonadota</taxon>
        <taxon>Gammaproteobacteria</taxon>
        <taxon>Pseudomonadales</taxon>
        <taxon>Pseudomonadaceae</taxon>
        <taxon>Pseudomonas</taxon>
    </lineage>
</organism>
<dbReference type="EMBL" id="JPQT01000097">
    <property type="protein sequence ID" value="KFE52621.1"/>
    <property type="molecule type" value="Genomic_DNA"/>
</dbReference>
<dbReference type="PATRIC" id="fig|317.174.peg.1912"/>
<dbReference type="RefSeq" id="WP_047574015.1">
    <property type="nucleotide sequence ID" value="NZ_JPQT01000097.1"/>
</dbReference>
<evidence type="ECO:0000256" key="1">
    <source>
        <dbReference type="SAM" id="SignalP"/>
    </source>
</evidence>
<proteinExistence type="predicted"/>
<comment type="caution">
    <text evidence="2">The sequence shown here is derived from an EMBL/GenBank/DDBJ whole genome shotgun (WGS) entry which is preliminary data.</text>
</comment>
<feature type="chain" id="PRO_5001798798" description="Lipoprotein" evidence="1">
    <location>
        <begin position="21"/>
        <end position="165"/>
    </location>
</feature>
<evidence type="ECO:0000313" key="3">
    <source>
        <dbReference type="Proteomes" id="UP000028643"/>
    </source>
</evidence>
<feature type="signal peptide" evidence="1">
    <location>
        <begin position="1"/>
        <end position="20"/>
    </location>
</feature>
<dbReference type="AlphaFoldDB" id="A0A085VB08"/>
<keyword evidence="1" id="KW-0732">Signal</keyword>
<sequence>MSIQIRKSHRCLLFAVLATALPGCVISTASQHDYSGLPDDDFAQVVKQVRGGSRELFNNIERGQIISQQFVRGRNAEQIRTLFTAAQGVCVAGADSSQLVCVVDRWWKYAMSRSAADSRNRCIPGIQLRYRFRFDKPNQPAATWSRYDFDVIHLAHCNRTRTLPG</sequence>
<protein>
    <recommendedName>
        <fullName evidence="4">Lipoprotein</fullName>
    </recommendedName>
</protein>
<reference evidence="2 3" key="1">
    <citation type="submission" date="2014-07" db="EMBL/GenBank/DDBJ databases">
        <title>Draft Genome Sequences of Environmental Pseudomonas syringae strains.</title>
        <authorList>
            <person name="Baltrus D.A."/>
            <person name="Berge O."/>
            <person name="Morris C."/>
        </authorList>
    </citation>
    <scope>NUCLEOTIDE SEQUENCE [LARGE SCALE GENOMIC DNA]</scope>
    <source>
        <strain evidence="2 3">CEB003</strain>
    </source>
</reference>
<accession>A0A085VB08</accession>
<evidence type="ECO:0000313" key="2">
    <source>
        <dbReference type="EMBL" id="KFE52621.1"/>
    </source>
</evidence>
<name>A0A085VB08_PSESX</name>